<feature type="compositionally biased region" description="Polar residues" evidence="5">
    <location>
        <begin position="67"/>
        <end position="87"/>
    </location>
</feature>
<feature type="transmembrane region" description="Helical" evidence="6">
    <location>
        <begin position="163"/>
        <end position="187"/>
    </location>
</feature>
<dbReference type="Proteomes" id="UP000054481">
    <property type="component" value="Unassembled WGS sequence"/>
</dbReference>
<evidence type="ECO:0000313" key="8">
    <source>
        <dbReference type="Proteomes" id="UP000054481"/>
    </source>
</evidence>
<keyword evidence="2 6" id="KW-0812">Transmembrane</keyword>
<feature type="compositionally biased region" description="Polar residues" evidence="5">
    <location>
        <begin position="135"/>
        <end position="147"/>
    </location>
</feature>
<dbReference type="PANTHER" id="PTHR15549:SF30">
    <property type="entry name" value="MID2 DOMAIN-CONTAINING PROTEIN"/>
    <property type="match status" value="1"/>
</dbReference>
<evidence type="ECO:0000256" key="6">
    <source>
        <dbReference type="SAM" id="Phobius"/>
    </source>
</evidence>
<organism evidence="7 8">
    <name type="scientific">Hirsutella minnesotensis 3608</name>
    <dbReference type="NCBI Taxonomy" id="1043627"/>
    <lineage>
        <taxon>Eukaryota</taxon>
        <taxon>Fungi</taxon>
        <taxon>Dikarya</taxon>
        <taxon>Ascomycota</taxon>
        <taxon>Pezizomycotina</taxon>
        <taxon>Sordariomycetes</taxon>
        <taxon>Hypocreomycetidae</taxon>
        <taxon>Hypocreales</taxon>
        <taxon>Ophiocordycipitaceae</taxon>
        <taxon>Hirsutella</taxon>
    </lineage>
</organism>
<name>A0A0F7ZT76_9HYPO</name>
<evidence type="ECO:0000256" key="4">
    <source>
        <dbReference type="ARBA" id="ARBA00023136"/>
    </source>
</evidence>
<dbReference type="InterPro" id="IPR051694">
    <property type="entry name" value="Immunoregulatory_rcpt-like"/>
</dbReference>
<proteinExistence type="predicted"/>
<feature type="region of interest" description="Disordered" evidence="5">
    <location>
        <begin position="107"/>
        <end position="147"/>
    </location>
</feature>
<dbReference type="PANTHER" id="PTHR15549">
    <property type="entry name" value="PAIRED IMMUNOGLOBULIN-LIKE TYPE 2 RECEPTOR"/>
    <property type="match status" value="1"/>
</dbReference>
<dbReference type="GO" id="GO:0071944">
    <property type="term" value="C:cell periphery"/>
    <property type="evidence" value="ECO:0007669"/>
    <property type="project" value="UniProtKB-ARBA"/>
</dbReference>
<evidence type="ECO:0000256" key="3">
    <source>
        <dbReference type="ARBA" id="ARBA00022989"/>
    </source>
</evidence>
<accession>A0A0F7ZT76</accession>
<dbReference type="EMBL" id="KQ030544">
    <property type="protein sequence ID" value="KJZ72628.1"/>
    <property type="molecule type" value="Genomic_DNA"/>
</dbReference>
<dbReference type="OrthoDB" id="5431298at2759"/>
<evidence type="ECO:0000313" key="7">
    <source>
        <dbReference type="EMBL" id="KJZ72628.1"/>
    </source>
</evidence>
<dbReference type="AlphaFoldDB" id="A0A0F7ZT76"/>
<keyword evidence="3 6" id="KW-1133">Transmembrane helix</keyword>
<dbReference type="GO" id="GO:0016020">
    <property type="term" value="C:membrane"/>
    <property type="evidence" value="ECO:0007669"/>
    <property type="project" value="UniProtKB-SubCell"/>
</dbReference>
<evidence type="ECO:0000256" key="1">
    <source>
        <dbReference type="ARBA" id="ARBA00004167"/>
    </source>
</evidence>
<feature type="compositionally biased region" description="Low complexity" evidence="5">
    <location>
        <begin position="107"/>
        <end position="127"/>
    </location>
</feature>
<evidence type="ECO:0000256" key="2">
    <source>
        <dbReference type="ARBA" id="ARBA00022692"/>
    </source>
</evidence>
<keyword evidence="4 6" id="KW-0472">Membrane</keyword>
<comment type="subcellular location">
    <subcellularLocation>
        <location evidence="1">Membrane</location>
        <topology evidence="1">Single-pass membrane protein</topology>
    </subcellularLocation>
</comment>
<feature type="region of interest" description="Disordered" evidence="5">
    <location>
        <begin position="67"/>
        <end position="91"/>
    </location>
</feature>
<feature type="compositionally biased region" description="Basic and acidic residues" evidence="5">
    <location>
        <begin position="209"/>
        <end position="221"/>
    </location>
</feature>
<feature type="compositionally biased region" description="Polar residues" evidence="5">
    <location>
        <begin position="222"/>
        <end position="236"/>
    </location>
</feature>
<gene>
    <name evidence="7" type="ORF">HIM_07987</name>
</gene>
<keyword evidence="8" id="KW-1185">Reference proteome</keyword>
<feature type="region of interest" description="Disordered" evidence="5">
    <location>
        <begin position="196"/>
        <end position="263"/>
    </location>
</feature>
<sequence length="347" mass="35490">MAVESATLRAHSTACPRGKAFYSCVGNHYQGCCSQDPCDLLTCPDDVPVFLGDHDAGGERGLESLVEQSTVGSATASSRPKTDSGVTHTLPGSIVTVTRHTVVFSEAPSSTAAPSDASGSAGPASATGLGGGIPSASTAAGSPTDTSSLADANGAGAGAGISLGGIVGSVAGGLVFGAILVILAIAWRRRRRDQAEAESESAHFQESLRGGDDAEKEHEQHLQQPISAHTTGTQASGDPFAPFGGRFDQDPYRPASGTFEMDGAGMAPVELPAEPASRAKAVASEAAQSYRPYVPPAVPAADPRANLNSIKTDSGRAGYVNHWNQWKALGVDEDRSPVEKGEEHKAN</sequence>
<reference evidence="7 8" key="1">
    <citation type="journal article" date="2014" name="Genome Biol. Evol.">
        <title>Comparative genomics and transcriptomics analyses reveal divergent lifestyle features of nematode endoparasitic fungus Hirsutella minnesotensis.</title>
        <authorList>
            <person name="Lai Y."/>
            <person name="Liu K."/>
            <person name="Zhang X."/>
            <person name="Zhang X."/>
            <person name="Li K."/>
            <person name="Wang N."/>
            <person name="Shu C."/>
            <person name="Wu Y."/>
            <person name="Wang C."/>
            <person name="Bushley K.E."/>
            <person name="Xiang M."/>
            <person name="Liu X."/>
        </authorList>
    </citation>
    <scope>NUCLEOTIDE SEQUENCE [LARGE SCALE GENOMIC DNA]</scope>
    <source>
        <strain evidence="7 8">3608</strain>
    </source>
</reference>
<evidence type="ECO:0000256" key="5">
    <source>
        <dbReference type="SAM" id="MobiDB-lite"/>
    </source>
</evidence>
<protein>
    <submittedName>
        <fullName evidence="7">Uncharacterized protein</fullName>
    </submittedName>
</protein>